<dbReference type="SUPFAM" id="SSF90112">
    <property type="entry name" value="Neurotransmitter-gated ion-channel transmembrane pore"/>
    <property type="match status" value="2"/>
</dbReference>
<dbReference type="Gene3D" id="1.20.58.390">
    <property type="entry name" value="Neurotransmitter-gated ion-channel transmembrane domain"/>
    <property type="match status" value="2"/>
</dbReference>
<comment type="caution">
    <text evidence="5">Lacks conserved residue(s) required for the propagation of feature annotation.</text>
</comment>
<dbReference type="SUPFAM" id="SSF63712">
    <property type="entry name" value="Nicotinic receptor ligand binding domain-like"/>
    <property type="match status" value="1"/>
</dbReference>
<gene>
    <name evidence="8" type="ORF">HHUSO_G21912</name>
</gene>
<dbReference type="InterPro" id="IPR036734">
    <property type="entry name" value="Neur_chan_lig-bd_sf"/>
</dbReference>
<name>A0ABR0YWZ3_HUSHU</name>
<keyword evidence="5" id="KW-0813">Transport</keyword>
<comment type="similarity">
    <text evidence="5">Belongs to the ligand-gated ion channel (TC 1.A.9) family.</text>
</comment>
<protein>
    <recommendedName>
        <fullName evidence="10">5-hydroxytryptamine (serotonin) receptor 3A</fullName>
    </recommendedName>
</protein>
<evidence type="ECO:0000259" key="6">
    <source>
        <dbReference type="Pfam" id="PF02931"/>
    </source>
</evidence>
<evidence type="ECO:0000256" key="4">
    <source>
        <dbReference type="ARBA" id="ARBA00023136"/>
    </source>
</evidence>
<dbReference type="Gene3D" id="2.70.170.10">
    <property type="entry name" value="Neurotransmitter-gated ion-channel ligand-binding domain"/>
    <property type="match status" value="1"/>
</dbReference>
<evidence type="ECO:0000313" key="8">
    <source>
        <dbReference type="EMBL" id="KAK6477056.1"/>
    </source>
</evidence>
<dbReference type="PRINTS" id="PR00252">
    <property type="entry name" value="NRIONCHANNEL"/>
</dbReference>
<keyword evidence="5" id="KW-0407">Ion channel</keyword>
<dbReference type="InterPro" id="IPR006201">
    <property type="entry name" value="Neur_channel"/>
</dbReference>
<evidence type="ECO:0008006" key="10">
    <source>
        <dbReference type="Google" id="ProtNLM"/>
    </source>
</evidence>
<evidence type="ECO:0000259" key="7">
    <source>
        <dbReference type="Pfam" id="PF02932"/>
    </source>
</evidence>
<keyword evidence="5" id="KW-0406">Ion transport</keyword>
<keyword evidence="3 5" id="KW-1133">Transmembrane helix</keyword>
<comment type="subcellular location">
    <subcellularLocation>
        <location evidence="1">Membrane</location>
        <topology evidence="1">Multi-pass membrane protein</topology>
    </subcellularLocation>
</comment>
<organism evidence="8 9">
    <name type="scientific">Huso huso</name>
    <name type="common">Beluga</name>
    <name type="synonym">Acipenser huso</name>
    <dbReference type="NCBI Taxonomy" id="61971"/>
    <lineage>
        <taxon>Eukaryota</taxon>
        <taxon>Metazoa</taxon>
        <taxon>Chordata</taxon>
        <taxon>Craniata</taxon>
        <taxon>Vertebrata</taxon>
        <taxon>Euteleostomi</taxon>
        <taxon>Actinopterygii</taxon>
        <taxon>Chondrostei</taxon>
        <taxon>Acipenseriformes</taxon>
        <taxon>Acipenseridae</taxon>
        <taxon>Huso</taxon>
    </lineage>
</organism>
<dbReference type="InterPro" id="IPR018000">
    <property type="entry name" value="Neurotransmitter_ion_chnl_CS"/>
</dbReference>
<proteinExistence type="inferred from homology"/>
<evidence type="ECO:0000256" key="2">
    <source>
        <dbReference type="ARBA" id="ARBA00022692"/>
    </source>
</evidence>
<feature type="non-terminal residue" evidence="8">
    <location>
        <position position="1"/>
    </location>
</feature>
<evidence type="ECO:0000256" key="1">
    <source>
        <dbReference type="ARBA" id="ARBA00004141"/>
    </source>
</evidence>
<keyword evidence="9" id="KW-1185">Reference proteome</keyword>
<accession>A0ABR0YWZ3</accession>
<dbReference type="InterPro" id="IPR006029">
    <property type="entry name" value="Neurotrans-gated_channel_TM"/>
</dbReference>
<dbReference type="InterPro" id="IPR038050">
    <property type="entry name" value="Neuro_actylchol_rec"/>
</dbReference>
<evidence type="ECO:0000256" key="3">
    <source>
        <dbReference type="ARBA" id="ARBA00022989"/>
    </source>
</evidence>
<reference evidence="8 9" key="1">
    <citation type="submission" date="2021-05" db="EMBL/GenBank/DDBJ databases">
        <authorList>
            <person name="Zahm M."/>
            <person name="Klopp C."/>
            <person name="Cabau C."/>
            <person name="Kuhl H."/>
            <person name="Suciu R."/>
            <person name="Ciorpac M."/>
            <person name="Holostenco D."/>
            <person name="Gessner J."/>
            <person name="Wuertz S."/>
            <person name="Hohne C."/>
            <person name="Stock M."/>
            <person name="Gislard M."/>
            <person name="Lluch J."/>
            <person name="Milhes M."/>
            <person name="Lampietro C."/>
            <person name="Lopez Roques C."/>
            <person name="Donnadieu C."/>
            <person name="Du K."/>
            <person name="Schartl M."/>
            <person name="Guiguen Y."/>
        </authorList>
    </citation>
    <scope>NUCLEOTIDE SEQUENCE [LARGE SCALE GENOMIC DNA]</scope>
    <source>
        <strain evidence="8">Hh-F2</strain>
        <tissue evidence="8">Blood</tissue>
    </source>
</reference>
<dbReference type="PANTHER" id="PTHR18945">
    <property type="entry name" value="NEUROTRANSMITTER GATED ION CHANNEL"/>
    <property type="match status" value="1"/>
</dbReference>
<feature type="transmembrane region" description="Helical" evidence="5">
    <location>
        <begin position="93"/>
        <end position="110"/>
    </location>
</feature>
<dbReference type="InterPro" id="IPR036719">
    <property type="entry name" value="Neuro-gated_channel_TM_sf"/>
</dbReference>
<dbReference type="InterPro" id="IPR006202">
    <property type="entry name" value="Neur_chan_lig-bd"/>
</dbReference>
<dbReference type="Proteomes" id="UP001369086">
    <property type="component" value="Unassembled WGS sequence"/>
</dbReference>
<evidence type="ECO:0000256" key="5">
    <source>
        <dbReference type="RuleBase" id="RU000687"/>
    </source>
</evidence>
<dbReference type="EMBL" id="JAHFZB010000021">
    <property type="protein sequence ID" value="KAK6477056.1"/>
    <property type="molecule type" value="Genomic_DNA"/>
</dbReference>
<evidence type="ECO:0000313" key="9">
    <source>
        <dbReference type="Proteomes" id="UP001369086"/>
    </source>
</evidence>
<dbReference type="PROSITE" id="PS00236">
    <property type="entry name" value="NEUROTR_ION_CHANNEL"/>
    <property type="match status" value="1"/>
</dbReference>
<feature type="transmembrane region" description="Helical" evidence="5">
    <location>
        <begin position="546"/>
        <end position="565"/>
    </location>
</feature>
<feature type="domain" description="Neurotransmitter-gated ion-channel ligand-binding" evidence="6">
    <location>
        <begin position="152"/>
        <end position="343"/>
    </location>
</feature>
<feature type="transmembrane region" description="Helical" evidence="5">
    <location>
        <begin position="346"/>
        <end position="371"/>
    </location>
</feature>
<keyword evidence="4 5" id="KW-0472">Membrane</keyword>
<keyword evidence="2 5" id="KW-0812">Transmembrane</keyword>
<feature type="transmembrane region" description="Helical" evidence="5">
    <location>
        <begin position="377"/>
        <end position="394"/>
    </location>
</feature>
<comment type="caution">
    <text evidence="8">The sequence shown here is derived from an EMBL/GenBank/DDBJ whole genome shotgun (WGS) entry which is preliminary data.</text>
</comment>
<feature type="transmembrane region" description="Helical" evidence="5">
    <location>
        <begin position="406"/>
        <end position="432"/>
    </location>
</feature>
<feature type="domain" description="Neurotransmitter-gated ion-channel transmembrane" evidence="7">
    <location>
        <begin position="352"/>
        <end position="554"/>
    </location>
</feature>
<dbReference type="Pfam" id="PF02932">
    <property type="entry name" value="Neur_chan_memb"/>
    <property type="match status" value="1"/>
</dbReference>
<dbReference type="Pfam" id="PF02931">
    <property type="entry name" value="Neur_chan_LBD"/>
    <property type="match status" value="1"/>
</dbReference>
<sequence>VEQITMVAASNSSVVTQLSRDNFSKRGEWELLHIDVQNLNLSFSGILYSQVKYTIRLKRIPIVYVVNLICPAGFLIILDFAGMFISVTGGERLGFKVTIVLGFLVLLLILNDQLPNTDVSPILDVLFSEDSCEYFQLMEHLKLTDSVRFLQSRPVDDWRKPTQVFIHSTVANIIQLEGTTQSLTSLLWLDMTWKNSFISWDPNEFCGMETITIPLDLLWLPDLYIYEIMDDDVSPVVNVLEVKHDGSVKQSKPIRLVSACKLDIFGFPFDTQKCTITFGPYVHTVEQIIMVAASNSSVVTQLSRDNFSKRGEWELLHIDVQNLNLSFSGILYSQVKYTIRLKRIPIVYVVNLICPAGFLIILDFAGMFISVTGGERLGFKITVVLGFLVLLLILNDQLPNTDVSPILGVFCGLCFALMIISIIGTIGVLYMVEMSSMSSEVPSWMKKWVLKYMAKALLVKTSHTADTGADENIIGFSNSSVPSTSIRMKKALEKTSRKDSNEAILLKKLLLEILMIRRHLANARLKEESQNDWHMVAYVLDRFICIFYFFSIVISMGVLIIVWAIPHT</sequence>
<feature type="transmembrane region" description="Helical" evidence="5">
    <location>
        <begin position="62"/>
        <end position="87"/>
    </location>
</feature>